<protein>
    <recommendedName>
        <fullName evidence="2">Sacsin/Nov domain-containing protein</fullName>
    </recommendedName>
</protein>
<feature type="region of interest" description="Disordered" evidence="1">
    <location>
        <begin position="1482"/>
        <end position="1520"/>
    </location>
</feature>
<evidence type="ECO:0000313" key="3">
    <source>
        <dbReference type="EMBL" id="PKS07938.1"/>
    </source>
</evidence>
<name>A0A2N3N685_9PEZI</name>
<dbReference type="InterPro" id="IPR022155">
    <property type="entry name" value="DUF3684"/>
</dbReference>
<evidence type="ECO:0000259" key="2">
    <source>
        <dbReference type="Pfam" id="PF25794"/>
    </source>
</evidence>
<dbReference type="PANTHER" id="PTHR47839">
    <property type="entry name" value="DOMAIN PROTEIN, PUTATIVE (AFU_ORTHOLOGUE AFUA_6G04830)-RELATED"/>
    <property type="match status" value="1"/>
</dbReference>
<keyword evidence="4" id="KW-1185">Reference proteome</keyword>
<dbReference type="PANTHER" id="PTHR47839:SF1">
    <property type="entry name" value="DOMAIN PROTEIN, PUTATIVE (AFU_ORTHOLOGUE AFUA_6G04830)-RELATED"/>
    <property type="match status" value="1"/>
</dbReference>
<dbReference type="InterPro" id="IPR058210">
    <property type="entry name" value="SACS/Nov_dom"/>
</dbReference>
<feature type="compositionally biased region" description="Low complexity" evidence="1">
    <location>
        <begin position="1720"/>
        <end position="1735"/>
    </location>
</feature>
<organism evidence="3 4">
    <name type="scientific">Lomentospora prolificans</name>
    <dbReference type="NCBI Taxonomy" id="41688"/>
    <lineage>
        <taxon>Eukaryota</taxon>
        <taxon>Fungi</taxon>
        <taxon>Dikarya</taxon>
        <taxon>Ascomycota</taxon>
        <taxon>Pezizomycotina</taxon>
        <taxon>Sordariomycetes</taxon>
        <taxon>Hypocreomycetidae</taxon>
        <taxon>Microascales</taxon>
        <taxon>Microascaceae</taxon>
        <taxon>Lomentospora</taxon>
    </lineage>
</organism>
<comment type="caution">
    <text evidence="3">The sequence shown here is derived from an EMBL/GenBank/DDBJ whole genome shotgun (WGS) entry which is preliminary data.</text>
</comment>
<evidence type="ECO:0000313" key="4">
    <source>
        <dbReference type="Proteomes" id="UP000233524"/>
    </source>
</evidence>
<feature type="domain" description="Sacsin/Nov" evidence="2">
    <location>
        <begin position="27"/>
        <end position="150"/>
    </location>
</feature>
<gene>
    <name evidence="3" type="ORF">jhhlp_006550</name>
</gene>
<feature type="region of interest" description="Disordered" evidence="1">
    <location>
        <begin position="1411"/>
        <end position="1469"/>
    </location>
</feature>
<proteinExistence type="predicted"/>
<dbReference type="Pfam" id="PF25794">
    <property type="entry name" value="SACS"/>
    <property type="match status" value="1"/>
</dbReference>
<evidence type="ECO:0000256" key="1">
    <source>
        <dbReference type="SAM" id="MobiDB-lite"/>
    </source>
</evidence>
<dbReference type="STRING" id="41688.A0A2N3N685"/>
<dbReference type="NCBIfam" id="NF047352">
    <property type="entry name" value="P_loop_sacsin"/>
    <property type="match status" value="1"/>
</dbReference>
<dbReference type="InParanoid" id="A0A2N3N685"/>
<dbReference type="VEuPathDB" id="FungiDB:jhhlp_006550"/>
<feature type="region of interest" description="Disordered" evidence="1">
    <location>
        <begin position="1720"/>
        <end position="1758"/>
    </location>
</feature>
<dbReference type="Proteomes" id="UP000233524">
    <property type="component" value="Unassembled WGS sequence"/>
</dbReference>
<dbReference type="OrthoDB" id="10031156at2759"/>
<reference evidence="3 4" key="1">
    <citation type="journal article" date="2017" name="G3 (Bethesda)">
        <title>First Draft Genome Sequence of the Pathogenic Fungus Lomentospora prolificans (Formerly Scedosporium prolificans).</title>
        <authorList>
            <person name="Luo R."/>
            <person name="Zimin A."/>
            <person name="Workman R."/>
            <person name="Fan Y."/>
            <person name="Pertea G."/>
            <person name="Grossman N."/>
            <person name="Wear M.P."/>
            <person name="Jia B."/>
            <person name="Miller H."/>
            <person name="Casadevall A."/>
            <person name="Timp W."/>
            <person name="Zhang S.X."/>
            <person name="Salzberg S.L."/>
        </authorList>
    </citation>
    <scope>NUCLEOTIDE SEQUENCE [LARGE SCALE GENOMIC DNA]</scope>
    <source>
        <strain evidence="3 4">JHH-5317</strain>
    </source>
</reference>
<dbReference type="SUPFAM" id="SSF55874">
    <property type="entry name" value="ATPase domain of HSP90 chaperone/DNA topoisomerase II/histidine kinase"/>
    <property type="match status" value="1"/>
</dbReference>
<accession>A0A2N3N685</accession>
<sequence length="1758" mass="194662">MDYSRMRADALASTVVEEAVTVDTRALIDKVLARYSGEWTTLRELIQNAADAQAESVVVKFETIPSTSVPLPSPPTPSELLKHAVMHKKVKRLVVRNDGQPFTDTDWGRLKRIAEGNPDETKIGAFGVGFYSVFADCDDPFVTSGDESMAFYWKGTSLFTKRSQLPVDQRSPHTTFVLDYRTNDTPVPNLLSVCQFLATSLTFVALQRMEFWIDDWKVLALHKKISPSVPVPVSRSFDTTTQDRMMTVANVERMSTQIDAQCMVGVGWKPKTVLEKTTEAFGGQISDAPLIKSFFAKFSSSSQSAQKAKAKADEAAAQAAISEDITTIKTSSIFLGVTSAKIQTKVGKTLAVELERATKKPPPKVAKLAILTSSYDEAMASAAMENSDAATNSVDVFASVLPNKKPGGRIFIGFPTMQTTGAGLHISAPSVIPTVEREAIDLNARSVKSWNIEMLRAAGIMTRISFADDMERLAQRVKDSIPKGGKLTSKEVAQHLPEAMHIFKTYTFDDSTPSQKVGAYIDEAFWMAYKDVKFNIYSTRGVEISTKVRIPSEELGRFIDGLPVVPKEMIDTTFYKKLIDYGVITSITLQDIRDELSAKAMTKSQLTAFIKWASKMALNNSLDRPTARSLIDVAVATVEGENGDQGGVVALGSINNFLGVNKIPPTLPIPPDTLPFSLTSHCTAQELAALGWTSLDILPWVEFLIRTAEQRPDNLNMSKSADFSKQILVVIGKNWDQLSPTSKDGIVSLLRQFTVIPTKFGMRKPEESFFPSVKLFDDLPIFENLGQVKEKLLVALGVRKTLDLETIFERLVSPKEGAQKWSHVELVKYLASVRNDIPKKDLAKLKFSAICPAEGGPKGMERFQPTTKLYKVAELFEPQDSLRALKLPLLYWPGTLSARSAERQFLDILGLREYPSVGELLGMMASDDADLRVNARTYYISKYVVNGYTPSILSGTKQGILPLQENTGTLVAPSECFTDEGAAILGFNVLRRDLIPHAPLFGVARSPPIAECVKRLLAQPPLDATRASELFGYFAQRLSDIKEPLVSKLKNAAIIPVTPSGEKGNVRFTSPSLCYLGQGSTYADIFDFVDFGRSANAFLFHCGARTEPTKLELAERICQEPARLLGMLQVDRYLNLLRTLAQSSTQLKKDRILWSKLQSSKCLLASKTTTASSGTLDGDDDETEMRQYHLEAPSNIVISDDFVSFRIFRDLLLCAPEEEALEDFYLLLGARRLRSLVQEDLNMGSPVNRPELAAKIRKRVLERTKIFLHEYASDRKEIIKHDGKWLEKNLQVVMVQSISLRRKLANHHKSHTEKRSAASKEDRNGCVLYVTSEGSPDMYQIGQALCQLILTKHNHQSYTFFEPLLTLDLLNLRSRGYNVERILRAKAAEARIAEEERAKALEEEMKRVREREAKWREEASVISASEQQRAQDMENQRVVQAQADQLPSMPGAFGEDLPPSPPNQKKGRGLFSNWAKRFLDSGEQNEEEAAGPSAPAGGAGNQAQQQQQQQRPPGQREGRVSNPALVHQNLLSAIKASRPYGSNEVFSQPTMNEVQEQRTYCDSTHGHNLAFIAESASGMKIYADKGVENAAAFFSSNSGAVNAFAVLLRDAADIYKVSHRVLHVFYDTTGGTIAFNLNGSLFFNFRFFLQLHASKIGQPQGKADAGMWWWVVMAHELAHNLVSVHSAEHSYYTESFIQEYLVPCIQKVTQWSGGTISAASSGPAALASAQPQPASAIPPPPPYTERPAVRRPPNNLLD</sequence>
<dbReference type="InterPro" id="IPR036890">
    <property type="entry name" value="HATPase_C_sf"/>
</dbReference>
<dbReference type="Pfam" id="PF12449">
    <property type="entry name" value="DUF3684"/>
    <property type="match status" value="1"/>
</dbReference>
<feature type="compositionally biased region" description="Low complexity" evidence="1">
    <location>
        <begin position="1490"/>
        <end position="1513"/>
    </location>
</feature>
<dbReference type="EMBL" id="NLAX01000701">
    <property type="protein sequence ID" value="PKS07938.1"/>
    <property type="molecule type" value="Genomic_DNA"/>
</dbReference>
<dbReference type="Gene3D" id="3.30.565.10">
    <property type="entry name" value="Histidine kinase-like ATPase, C-terminal domain"/>
    <property type="match status" value="1"/>
</dbReference>